<proteinExistence type="predicted"/>
<evidence type="ECO:0008006" key="4">
    <source>
        <dbReference type="Google" id="ProtNLM"/>
    </source>
</evidence>
<dbReference type="Proteomes" id="UP001324634">
    <property type="component" value="Chromosome"/>
</dbReference>
<protein>
    <recommendedName>
        <fullName evidence="4">Lipoprotein</fullName>
    </recommendedName>
</protein>
<name>A0AAX4HLA8_9BACT</name>
<dbReference type="EMBL" id="CP139487">
    <property type="protein sequence ID" value="WPU63774.1"/>
    <property type="molecule type" value="Genomic_DNA"/>
</dbReference>
<dbReference type="PROSITE" id="PS51257">
    <property type="entry name" value="PROKAR_LIPOPROTEIN"/>
    <property type="match status" value="1"/>
</dbReference>
<organism evidence="2 3">
    <name type="scientific">Peredibacter starrii</name>
    <dbReference type="NCBI Taxonomy" id="28202"/>
    <lineage>
        <taxon>Bacteria</taxon>
        <taxon>Pseudomonadati</taxon>
        <taxon>Bdellovibrionota</taxon>
        <taxon>Bacteriovoracia</taxon>
        <taxon>Bacteriovoracales</taxon>
        <taxon>Bacteriovoracaceae</taxon>
        <taxon>Peredibacter</taxon>
    </lineage>
</organism>
<evidence type="ECO:0000313" key="3">
    <source>
        <dbReference type="Proteomes" id="UP001324634"/>
    </source>
</evidence>
<reference evidence="2 3" key="1">
    <citation type="submission" date="2023-11" db="EMBL/GenBank/DDBJ databases">
        <title>Peredibacter starrii A3.12.</title>
        <authorList>
            <person name="Mitchell R.J."/>
        </authorList>
    </citation>
    <scope>NUCLEOTIDE SEQUENCE [LARGE SCALE GENOMIC DNA]</scope>
    <source>
        <strain evidence="2 3">A3.12</strain>
    </source>
</reference>
<keyword evidence="3" id="KW-1185">Reference proteome</keyword>
<feature type="region of interest" description="Disordered" evidence="1">
    <location>
        <begin position="25"/>
        <end position="44"/>
    </location>
</feature>
<evidence type="ECO:0000256" key="1">
    <source>
        <dbReference type="SAM" id="MobiDB-lite"/>
    </source>
</evidence>
<gene>
    <name evidence="2" type="ORF">SOO65_13855</name>
</gene>
<accession>A0AAX4HLA8</accession>
<sequence>MDVRFLILTLFFLVSCMPEPTVGRGNIAGSETTGGSTSGSGGGTTAPITTKWNYLGSVTTSITINVSNLNNAYLVGTPVESYLSTTENFSNANYCLVTSYTLGGVPLELRSRAVPISYYDFNEKRTVRVLRVDFQDVTNSSTFCNGTLRIKDSNGDYMVDSSTPSGYKYDPNLLCPTCTSMLIASKVRLFQRGTSYLDEVPTNLITTSPLGMQVDPNYAAGGGAGTCSNADCQARGYNCCLDNQCVNDGATRPSASIQYPSLLQTAEAERLQNPLAYLNYPQLYYICGTYVPPTSTTGSTTSGSNGGYDEAFAKLKKDYRCVEHIKAQATTSPFHNELLSRSYTGTTDCLTSSSDSSQEMYFQSVIKRLYTTCGCSKTELSDMITSCPAYEYQVVTTDTLGEPTSIDCYTPPTSTPTVPPTQTVSLNSRSAPHRFFDTTGAEKVPTASSTFTQEGDAFEYLDEGKVLPNQQNFSMNAILGPMSVLLDKTLPAKTVTVELDQVYFISTTSGYYTPCPTCAKDSWLSSFTAYPTTGYGVGLQAVGHTTERDAFSTNTTGGNYEDTIFGRACWLPPTMIPFSHSAKSTSKDQRLNRLQTQAALFINGYQRDWYGFNKGALIGSFDGVTWFAIGKGRIVKSTSKKLFLAINAPFADVASPTIHQVGIYAYDGITQAAQVDYDPQYHQSHPYQNEAGNCQKYHMCETDTDCVTKLGWEYACADIRDVKTNWPSFSADALEVAASSTSTSIDQILQQKRLPSSTSKRCVYRGAGALCLVNSGSLPASDLNKRKIMTCAPNFYCANVSSSGVFNSKVARYAAPLADIPVARNHLFGKDANVLGRPLSYVASGDTTSLPSAVRSTLIENMVAMDAQGSANTGLCQPGKLLPTAATQATYGNPFNQHLAADSSRRADFISQIGSCNSTLFTSYRHSSCPVIGSDGNYELFANGTLAAGYNARATNQNACGLESLASTANLSLSADDLLPYSPFRNIEAKPLNSQIITDQTMVRDACLRRAGAVCHTDLDCTPNKMHASQVDYFVTNFFGNAAEKSYYTEYLVCGQMDPKPVASNTEAFKNYDMSKNRCCREIGSDLTTYTADVPTATQGGAYNANSAGLKMSLQPGLTPNDTKRYSRLATVENLGTADRPILSAYQDRNASGYVLNSAEGASVMTSKQWRTLGEANSESCCGGGWIRKFSDGSNDWSRRDRVYMDVTNFRCINARTPLLTSPTDLATEYNNASDVTALVGQDYGDYCKDPTNVKGQCAQVSITDSTADTAPVYDSSNQYTTVTVNTITTTGTKDFYFAPRSADGDASVIIDYGNSSGRRNIVIKVPSYIPRSFDAAYAATADGGVPGTALYRIYMVNSSGGTTLCVKNHAMSITSPTQVYGGAGCAYTYNTTSRVLKLGSSGGAGKWGLQFDSAVAGYASALSRTRPATSGYYLRRLGRLELSGIPQIPIEPLYCNDNSNKLVPGVLKSNIATKTAFDSNSISFLYGGDAVATRRTNFTALQDEPVFSQNDFKCCTPLGKTVSNTNKCCSGFGVSQGESGTAFTCALPPGANLMVYFNRFVSNEGRGTEQPGGGLVDADFADQTGEPLLSASVNDKIRELGIAYCSTGRVRQGGAFGSFEPEPQGSETNLSQKIYNIVDSSNDSGQNSNAGKTVTTGYAPFTDGFRWNHHLYCDD</sequence>
<evidence type="ECO:0000313" key="2">
    <source>
        <dbReference type="EMBL" id="WPU63774.1"/>
    </source>
</evidence>
<dbReference type="RefSeq" id="WP_321391146.1">
    <property type="nucleotide sequence ID" value="NZ_CP139487.1"/>
</dbReference>
<dbReference type="KEGG" id="psti:SOO65_13855"/>